<sequence length="410" mass="45056">MAPDQLSMRNNRLCLKMRTTITIPILIQEASRRRSRCGGLKQTIKEQGYTESGLLSEKPLSGPPYSCNPPVNLEEAFEPPPLNSETTTRPVKKTFSKSNAFKLNYTSTPMSTSVPSGFGNLLHPQPPPPPPPKTDSSAPFRSRLRLFVRQHPIAARACGFGDKCRRPIDPLPVIQLLMTDFSPQSEEDMRQLTNKQHVVTCQLHPVSEACGGYPEHRIRSRSNAGHPFEKRGIGAVNKAGSNLTNRYRGRILSGSTCASLFSVDQDPDPAHAPPHPRSAASQEKGPGTSLMLPPGFSSPSDAPRYIPAAFFIFADLCVRSAGWYQLRFQLVDVQETEKLGSTPCLDEVWSQPFRVFAAKDFPGMRPAPYLTTKLKDLGAEDFVSATSVVGKGGIPHMSIHAEGHNFADRK</sequence>
<evidence type="ECO:0000256" key="3">
    <source>
        <dbReference type="ARBA" id="ARBA00023015"/>
    </source>
</evidence>
<dbReference type="PANTHER" id="PTHR33572:SF17">
    <property type="entry name" value="SEXUAL DEVELOPMENT REGULATOR VELC"/>
    <property type="match status" value="1"/>
</dbReference>
<accession>A0A8A1LY99</accession>
<evidence type="ECO:0000256" key="2">
    <source>
        <dbReference type="ARBA" id="ARBA00022969"/>
    </source>
</evidence>
<dbReference type="GO" id="GO:0030435">
    <property type="term" value="P:sporulation resulting in formation of a cellular spore"/>
    <property type="evidence" value="ECO:0007669"/>
    <property type="project" value="UniProtKB-KW"/>
</dbReference>
<proteinExistence type="predicted"/>
<dbReference type="InterPro" id="IPR038491">
    <property type="entry name" value="Velvet_dom_sf"/>
</dbReference>
<evidence type="ECO:0000313" key="8">
    <source>
        <dbReference type="EMBL" id="QSS59158.1"/>
    </source>
</evidence>
<name>A0A8A1LY99_AJECA</name>
<dbReference type="InterPro" id="IPR021740">
    <property type="entry name" value="Velvet"/>
</dbReference>
<dbReference type="PANTHER" id="PTHR33572">
    <property type="entry name" value="SPORE DEVELOPMENT REGULATOR VOSA"/>
    <property type="match status" value="1"/>
</dbReference>
<dbReference type="VEuPathDB" id="FungiDB:I7I51_08590"/>
<dbReference type="OrthoDB" id="3056235at2759"/>
<comment type="subcellular location">
    <subcellularLocation>
        <location evidence="1">Nucleus</location>
    </subcellularLocation>
</comment>
<keyword evidence="2" id="KW-0749">Sporulation</keyword>
<evidence type="ECO:0000259" key="7">
    <source>
        <dbReference type="PROSITE" id="PS51821"/>
    </source>
</evidence>
<protein>
    <submittedName>
        <fullName evidence="8">Velvet family protein VelC, mycelia-enriched transcript</fullName>
    </submittedName>
</protein>
<dbReference type="EMBL" id="CP069109">
    <property type="protein sequence ID" value="QSS59158.1"/>
    <property type="molecule type" value="Genomic_DNA"/>
</dbReference>
<dbReference type="Pfam" id="PF11754">
    <property type="entry name" value="Velvet"/>
    <property type="match status" value="1"/>
</dbReference>
<evidence type="ECO:0000256" key="1">
    <source>
        <dbReference type="ARBA" id="ARBA00004123"/>
    </source>
</evidence>
<keyword evidence="3" id="KW-0805">Transcription regulation</keyword>
<dbReference type="GO" id="GO:0005634">
    <property type="term" value="C:nucleus"/>
    <property type="evidence" value="ECO:0007669"/>
    <property type="project" value="UniProtKB-SubCell"/>
</dbReference>
<evidence type="ECO:0000256" key="5">
    <source>
        <dbReference type="ARBA" id="ARBA00023242"/>
    </source>
</evidence>
<keyword evidence="4" id="KW-0804">Transcription</keyword>
<keyword evidence="5" id="KW-0539">Nucleus</keyword>
<evidence type="ECO:0000256" key="6">
    <source>
        <dbReference type="SAM" id="MobiDB-lite"/>
    </source>
</evidence>
<dbReference type="AlphaFoldDB" id="A0A8A1LY99"/>
<evidence type="ECO:0000256" key="4">
    <source>
        <dbReference type="ARBA" id="ARBA00023163"/>
    </source>
</evidence>
<feature type="domain" description="Velvet" evidence="7">
    <location>
        <begin position="139"/>
        <end position="384"/>
    </location>
</feature>
<gene>
    <name evidence="8" type="primary">VELC</name>
    <name evidence="8" type="ORF">I7I51_08590</name>
</gene>
<feature type="region of interest" description="Disordered" evidence="6">
    <location>
        <begin position="263"/>
        <end position="294"/>
    </location>
</feature>
<dbReference type="PROSITE" id="PS51821">
    <property type="entry name" value="VELVET"/>
    <property type="match status" value="1"/>
</dbReference>
<dbReference type="InterPro" id="IPR037525">
    <property type="entry name" value="Velvet_dom"/>
</dbReference>
<organism evidence="8 9">
    <name type="scientific">Ajellomyces capsulatus</name>
    <name type="common">Darling's disease fungus</name>
    <name type="synonym">Histoplasma capsulatum</name>
    <dbReference type="NCBI Taxonomy" id="5037"/>
    <lineage>
        <taxon>Eukaryota</taxon>
        <taxon>Fungi</taxon>
        <taxon>Dikarya</taxon>
        <taxon>Ascomycota</taxon>
        <taxon>Pezizomycotina</taxon>
        <taxon>Eurotiomycetes</taxon>
        <taxon>Eurotiomycetidae</taxon>
        <taxon>Onygenales</taxon>
        <taxon>Ajellomycetaceae</taxon>
        <taxon>Histoplasma</taxon>
    </lineage>
</organism>
<evidence type="ECO:0000313" key="9">
    <source>
        <dbReference type="Proteomes" id="UP000663671"/>
    </source>
</evidence>
<dbReference type="Gene3D" id="2.60.40.3960">
    <property type="entry name" value="Velvet domain"/>
    <property type="match status" value="1"/>
</dbReference>
<dbReference type="Proteomes" id="UP000663671">
    <property type="component" value="Chromosome 2"/>
</dbReference>
<reference evidence="8" key="1">
    <citation type="submission" date="2021-01" db="EMBL/GenBank/DDBJ databases">
        <title>Chromosome-level genome assembly of a human fungal pathogen reveals clustering of transcriptionally co-regulated genes.</title>
        <authorList>
            <person name="Voorhies M."/>
            <person name="Cohen S."/>
            <person name="Shea T.P."/>
            <person name="Petrus S."/>
            <person name="Munoz J.F."/>
            <person name="Poplawski S."/>
            <person name="Goldman W.E."/>
            <person name="Michael T."/>
            <person name="Cuomo C.A."/>
            <person name="Sil A."/>
            <person name="Beyhan S."/>
        </authorList>
    </citation>
    <scope>NUCLEOTIDE SEQUENCE</scope>
    <source>
        <strain evidence="8">WU24</strain>
    </source>
</reference>